<dbReference type="InterPro" id="IPR013766">
    <property type="entry name" value="Thioredoxin_domain"/>
</dbReference>
<comment type="caution">
    <text evidence="5">The sequence shown here is derived from an EMBL/GenBank/DDBJ whole genome shotgun (WGS) entry which is preliminary data.</text>
</comment>
<proteinExistence type="predicted"/>
<dbReference type="Proteomes" id="UP000644749">
    <property type="component" value="Unassembled WGS sequence"/>
</dbReference>
<feature type="chain" id="PRO_5047093077" evidence="3">
    <location>
        <begin position="21"/>
        <end position="176"/>
    </location>
</feature>
<name>A0ABS1S4U5_9RHOB</name>
<feature type="signal peptide" evidence="3">
    <location>
        <begin position="1"/>
        <end position="20"/>
    </location>
</feature>
<protein>
    <submittedName>
        <fullName evidence="5">DUF4174 domain-containing protein</fullName>
    </submittedName>
</protein>
<evidence type="ECO:0000313" key="6">
    <source>
        <dbReference type="Proteomes" id="UP000644749"/>
    </source>
</evidence>
<evidence type="ECO:0000259" key="4">
    <source>
        <dbReference type="PROSITE" id="PS51352"/>
    </source>
</evidence>
<evidence type="ECO:0000256" key="2">
    <source>
        <dbReference type="SAM" id="MobiDB-lite"/>
    </source>
</evidence>
<keyword evidence="1 3" id="KW-0732">Signal</keyword>
<reference evidence="5 6" key="1">
    <citation type="submission" date="2021-01" db="EMBL/GenBank/DDBJ databases">
        <title>011410 draft genome.</title>
        <authorList>
            <person name="Lang L."/>
        </authorList>
    </citation>
    <scope>NUCLEOTIDE SEQUENCE [LARGE SCALE GENOMIC DNA]</scope>
    <source>
        <strain evidence="5 6">KCTC 42845</strain>
    </source>
</reference>
<keyword evidence="6" id="KW-1185">Reference proteome</keyword>
<gene>
    <name evidence="5" type="ORF">JL111_03545</name>
</gene>
<dbReference type="InterPro" id="IPR025232">
    <property type="entry name" value="DUF4174"/>
</dbReference>
<accession>A0ABS1S4U5</accession>
<dbReference type="RefSeq" id="WP_167621852.1">
    <property type="nucleotide sequence ID" value="NZ_BNCL01000001.1"/>
</dbReference>
<feature type="domain" description="Thioredoxin" evidence="4">
    <location>
        <begin position="48"/>
        <end position="164"/>
    </location>
</feature>
<feature type="region of interest" description="Disordered" evidence="2">
    <location>
        <begin position="19"/>
        <end position="55"/>
    </location>
</feature>
<evidence type="ECO:0000256" key="1">
    <source>
        <dbReference type="ARBA" id="ARBA00022729"/>
    </source>
</evidence>
<evidence type="ECO:0000256" key="3">
    <source>
        <dbReference type="SAM" id="SignalP"/>
    </source>
</evidence>
<evidence type="ECO:0000313" key="5">
    <source>
        <dbReference type="EMBL" id="MBL3672551.1"/>
    </source>
</evidence>
<dbReference type="PROSITE" id="PS51352">
    <property type="entry name" value="THIOREDOXIN_2"/>
    <property type="match status" value="1"/>
</dbReference>
<sequence>MKLKLLIVAMLVAAMGPAREAPPPVVDETPPAVEPQPASPEEVADPQPGPQPARPELRILPAAETDPADFLWNARPVVVFADTPDDPAFREQMQVLSARNEALAERDVVVITDSDPQSASSWRQQLHPRGFSLVIIDKDGQVKQRRPLPWDVREISRAIDRLPLRRQEIGRAGLLP</sequence>
<organism evidence="5 6">
    <name type="scientific">Paracoccus aerius</name>
    <dbReference type="NCBI Taxonomy" id="1915382"/>
    <lineage>
        <taxon>Bacteria</taxon>
        <taxon>Pseudomonadati</taxon>
        <taxon>Pseudomonadota</taxon>
        <taxon>Alphaproteobacteria</taxon>
        <taxon>Rhodobacterales</taxon>
        <taxon>Paracoccaceae</taxon>
        <taxon>Paracoccus</taxon>
    </lineage>
</organism>
<dbReference type="Pfam" id="PF13778">
    <property type="entry name" value="DUF4174"/>
    <property type="match status" value="1"/>
</dbReference>
<dbReference type="EMBL" id="JAESHT010000002">
    <property type="protein sequence ID" value="MBL3672551.1"/>
    <property type="molecule type" value="Genomic_DNA"/>
</dbReference>